<dbReference type="Proteomes" id="UP000789920">
    <property type="component" value="Unassembled WGS sequence"/>
</dbReference>
<gene>
    <name evidence="1" type="ORF">RPERSI_LOCUS36701</name>
</gene>
<evidence type="ECO:0000313" key="1">
    <source>
        <dbReference type="EMBL" id="CAG8851711.1"/>
    </source>
</evidence>
<dbReference type="EMBL" id="CAJVQC010177658">
    <property type="protein sequence ID" value="CAG8851711.1"/>
    <property type="molecule type" value="Genomic_DNA"/>
</dbReference>
<keyword evidence="2" id="KW-1185">Reference proteome</keyword>
<evidence type="ECO:0000313" key="2">
    <source>
        <dbReference type="Proteomes" id="UP000789920"/>
    </source>
</evidence>
<comment type="caution">
    <text evidence="1">The sequence shown here is derived from an EMBL/GenBank/DDBJ whole genome shotgun (WGS) entry which is preliminary data.</text>
</comment>
<organism evidence="1 2">
    <name type="scientific">Racocetra persica</name>
    <dbReference type="NCBI Taxonomy" id="160502"/>
    <lineage>
        <taxon>Eukaryota</taxon>
        <taxon>Fungi</taxon>
        <taxon>Fungi incertae sedis</taxon>
        <taxon>Mucoromycota</taxon>
        <taxon>Glomeromycotina</taxon>
        <taxon>Glomeromycetes</taxon>
        <taxon>Diversisporales</taxon>
        <taxon>Gigasporaceae</taxon>
        <taxon>Racocetra</taxon>
    </lineage>
</organism>
<feature type="non-terminal residue" evidence="1">
    <location>
        <position position="1"/>
    </location>
</feature>
<name>A0ACA9SZ62_9GLOM</name>
<sequence length="82" mass="10067">VEQLTNDAKLLRKNYNLVEAECCYNATSMHDLRFKLDNENIKYTILIKKHKQEIYQRDQRESDFQAQIDFLKKKDREIRIRF</sequence>
<proteinExistence type="predicted"/>
<reference evidence="1" key="1">
    <citation type="submission" date="2021-06" db="EMBL/GenBank/DDBJ databases">
        <authorList>
            <person name="Kallberg Y."/>
            <person name="Tangrot J."/>
            <person name="Rosling A."/>
        </authorList>
    </citation>
    <scope>NUCLEOTIDE SEQUENCE</scope>
    <source>
        <strain evidence="1">MA461A</strain>
    </source>
</reference>
<protein>
    <submittedName>
        <fullName evidence="1">35083_t:CDS:1</fullName>
    </submittedName>
</protein>
<feature type="non-terminal residue" evidence="1">
    <location>
        <position position="82"/>
    </location>
</feature>
<accession>A0ACA9SZ62</accession>